<dbReference type="PRINTS" id="PR00834">
    <property type="entry name" value="PROTEASES2C"/>
</dbReference>
<reference evidence="7 8" key="1">
    <citation type="submission" date="2015-09" db="EMBL/GenBank/DDBJ databases">
        <authorList>
            <consortium name="Swine Surveillance"/>
        </authorList>
    </citation>
    <scope>NUCLEOTIDE SEQUENCE [LARGE SCALE GENOMIC DNA]</scope>
    <source>
        <strain evidence="7 8">CECT 8399</strain>
    </source>
</reference>
<organism evidence="7 8">
    <name type="scientific">Leisingera aquaemixtae</name>
    <dbReference type="NCBI Taxonomy" id="1396826"/>
    <lineage>
        <taxon>Bacteria</taxon>
        <taxon>Pseudomonadati</taxon>
        <taxon>Pseudomonadota</taxon>
        <taxon>Alphaproteobacteria</taxon>
        <taxon>Rhodobacterales</taxon>
        <taxon>Roseobacteraceae</taxon>
        <taxon>Leisingera</taxon>
    </lineage>
</organism>
<proteinExistence type="inferred from homology"/>
<dbReference type="InterPro" id="IPR009003">
    <property type="entry name" value="Peptidase_S1_PA"/>
</dbReference>
<dbReference type="SUPFAM" id="SSF50494">
    <property type="entry name" value="Trypsin-like serine proteases"/>
    <property type="match status" value="1"/>
</dbReference>
<evidence type="ECO:0000256" key="1">
    <source>
        <dbReference type="ARBA" id="ARBA00010541"/>
    </source>
</evidence>
<evidence type="ECO:0000259" key="6">
    <source>
        <dbReference type="PROSITE" id="PS50106"/>
    </source>
</evidence>
<evidence type="ECO:0000256" key="5">
    <source>
        <dbReference type="SAM" id="SignalP"/>
    </source>
</evidence>
<feature type="chain" id="PRO_5006064352" evidence="5">
    <location>
        <begin position="28"/>
        <end position="481"/>
    </location>
</feature>
<dbReference type="EC" id="3.4.21.107" evidence="7"/>
<dbReference type="GO" id="GO:0006508">
    <property type="term" value="P:proteolysis"/>
    <property type="evidence" value="ECO:0007669"/>
    <property type="project" value="UniProtKB-KW"/>
</dbReference>
<dbReference type="InterPro" id="IPR036034">
    <property type="entry name" value="PDZ_sf"/>
</dbReference>
<dbReference type="PANTHER" id="PTHR22939:SF129">
    <property type="entry name" value="SERINE PROTEASE HTRA2, MITOCHONDRIAL"/>
    <property type="match status" value="1"/>
</dbReference>
<dbReference type="SUPFAM" id="SSF50156">
    <property type="entry name" value="PDZ domain-like"/>
    <property type="match status" value="2"/>
</dbReference>
<dbReference type="PROSITE" id="PS50106">
    <property type="entry name" value="PDZ"/>
    <property type="match status" value="1"/>
</dbReference>
<keyword evidence="3 7" id="KW-0378">Hydrolase</keyword>
<feature type="domain" description="PDZ" evidence="6">
    <location>
        <begin position="285"/>
        <end position="322"/>
    </location>
</feature>
<evidence type="ECO:0000256" key="4">
    <source>
        <dbReference type="ARBA" id="ARBA00022825"/>
    </source>
</evidence>
<evidence type="ECO:0000313" key="7">
    <source>
        <dbReference type="EMBL" id="CUI02199.1"/>
    </source>
</evidence>
<dbReference type="Pfam" id="PF17820">
    <property type="entry name" value="PDZ_6"/>
    <property type="match status" value="1"/>
</dbReference>
<keyword evidence="5" id="KW-0732">Signal</keyword>
<sequence length="481" mass="49761">MPIDLFRNAALQIAAACLLAFPIAVQAQSDPQPSKLDSTGSFAPIVEELLPATVMIRTYGGYAVAGKNTSGHALAQDDPTSPEPSGTSASGFIISADGLIVTNAHVVNGAGSIIVSLLNGRSYEGILIGQDEHTDIALLAISADEPLPVLGWGNPDSLKPGHRVVVLGNPFGLGLSATEGIIAGLDRDLLTSPYDRFIQIDASVVSGDSGGPLIDAGGYVVGVNTAMMSWCEGCTGMGFAVPADLAMEVAAQLLENGRVPRGYIGAQSQPLTPGLATLTDAQGQAGEIITRVEPASPAMAAGLQPGDIVLAVNGTHVTATQHLVELIAGLPEGSVAELSLWRNGTPSQQAIRIASAPAGMAMQEPQSEVELSFFGLVLAAVPADDETRRELAIPADEKGWLLVWTGGAERPGSLAPGDVITHLDGIPLPDLAAFRTAEARLASSRKDAVLARVWRNGSALFVPVWSKSVHRSVKSGSFTEE</sequence>
<evidence type="ECO:0000256" key="3">
    <source>
        <dbReference type="ARBA" id="ARBA00022801"/>
    </source>
</evidence>
<dbReference type="Proteomes" id="UP000051326">
    <property type="component" value="Unassembled WGS sequence"/>
</dbReference>
<dbReference type="GO" id="GO:0004252">
    <property type="term" value="F:serine-type endopeptidase activity"/>
    <property type="evidence" value="ECO:0007669"/>
    <property type="project" value="InterPro"/>
</dbReference>
<evidence type="ECO:0000313" key="8">
    <source>
        <dbReference type="Proteomes" id="UP000051326"/>
    </source>
</evidence>
<dbReference type="EMBL" id="CYSR01000040">
    <property type="protein sequence ID" value="CUI02199.1"/>
    <property type="molecule type" value="Genomic_DNA"/>
</dbReference>
<comment type="similarity">
    <text evidence="1">Belongs to the peptidase S1C family.</text>
</comment>
<gene>
    <name evidence="7" type="primary">mucD</name>
    <name evidence="7" type="ORF">PHA8399_04363</name>
</gene>
<dbReference type="Gene3D" id="2.30.42.10">
    <property type="match status" value="2"/>
</dbReference>
<dbReference type="RefSeq" id="WP_058288142.1">
    <property type="nucleotide sequence ID" value="NZ_CYSR01000040.1"/>
</dbReference>
<dbReference type="Gene3D" id="2.40.10.10">
    <property type="entry name" value="Trypsin-like serine proteases"/>
    <property type="match status" value="2"/>
</dbReference>
<dbReference type="InterPro" id="IPR001478">
    <property type="entry name" value="PDZ"/>
</dbReference>
<accession>A0A0P1HEZ0</accession>
<dbReference type="Pfam" id="PF13365">
    <property type="entry name" value="Trypsin_2"/>
    <property type="match status" value="1"/>
</dbReference>
<dbReference type="AlphaFoldDB" id="A0A0P1HEZ0"/>
<feature type="signal peptide" evidence="5">
    <location>
        <begin position="1"/>
        <end position="27"/>
    </location>
</feature>
<dbReference type="SMART" id="SM00228">
    <property type="entry name" value="PDZ"/>
    <property type="match status" value="2"/>
</dbReference>
<keyword evidence="4" id="KW-0720">Serine protease</keyword>
<keyword evidence="2 7" id="KW-0645">Protease</keyword>
<protein>
    <submittedName>
        <fullName evidence="7">Putative periplasmic serine endoprotease DegP-like</fullName>
        <ecNumber evidence="7">3.4.21.107</ecNumber>
    </submittedName>
</protein>
<dbReference type="InterPro" id="IPR043504">
    <property type="entry name" value="Peptidase_S1_PA_chymotrypsin"/>
</dbReference>
<evidence type="ECO:0000256" key="2">
    <source>
        <dbReference type="ARBA" id="ARBA00022670"/>
    </source>
</evidence>
<name>A0A0P1HEZ0_9RHOB</name>
<dbReference type="STRING" id="1396826.PHA8399_04363"/>
<dbReference type="PANTHER" id="PTHR22939">
    <property type="entry name" value="SERINE PROTEASE FAMILY S1C HTRA-RELATED"/>
    <property type="match status" value="1"/>
</dbReference>
<dbReference type="InterPro" id="IPR001940">
    <property type="entry name" value="Peptidase_S1C"/>
</dbReference>
<dbReference type="InterPro" id="IPR041489">
    <property type="entry name" value="PDZ_6"/>
</dbReference>